<dbReference type="AlphaFoldDB" id="A0A3M2L6J3"/>
<keyword evidence="4" id="KW-1185">Reference proteome</keyword>
<dbReference type="InterPro" id="IPR015797">
    <property type="entry name" value="NUDIX_hydrolase-like_dom_sf"/>
</dbReference>
<dbReference type="Proteomes" id="UP000279275">
    <property type="component" value="Unassembled WGS sequence"/>
</dbReference>
<evidence type="ECO:0000313" key="3">
    <source>
        <dbReference type="EMBL" id="RMI33251.1"/>
    </source>
</evidence>
<gene>
    <name evidence="3" type="ORF">EBN03_08670</name>
</gene>
<name>A0A3M2L6J3_9NOCA</name>
<evidence type="ECO:0000313" key="4">
    <source>
        <dbReference type="Proteomes" id="UP000279275"/>
    </source>
</evidence>
<feature type="region of interest" description="Disordered" evidence="1">
    <location>
        <begin position="1"/>
        <end position="22"/>
    </location>
</feature>
<evidence type="ECO:0000256" key="1">
    <source>
        <dbReference type="SAM" id="MobiDB-lite"/>
    </source>
</evidence>
<dbReference type="CDD" id="cd02883">
    <property type="entry name" value="NUDIX_Hydrolase"/>
    <property type="match status" value="1"/>
</dbReference>
<dbReference type="Gene3D" id="3.90.79.10">
    <property type="entry name" value="Nucleoside Triphosphate Pyrophosphohydrolase"/>
    <property type="match status" value="1"/>
</dbReference>
<evidence type="ECO:0000259" key="2">
    <source>
        <dbReference type="Pfam" id="PF00293"/>
    </source>
</evidence>
<proteinExistence type="predicted"/>
<feature type="domain" description="Nudix hydrolase" evidence="2">
    <location>
        <begin position="104"/>
        <end position="186"/>
    </location>
</feature>
<accession>A0A3M2L6J3</accession>
<dbReference type="GO" id="GO:0016787">
    <property type="term" value="F:hydrolase activity"/>
    <property type="evidence" value="ECO:0007669"/>
    <property type="project" value="UniProtKB-KW"/>
</dbReference>
<comment type="caution">
    <text evidence="3">The sequence shown here is derived from an EMBL/GenBank/DDBJ whole genome shotgun (WGS) entry which is preliminary data.</text>
</comment>
<reference evidence="3 4" key="1">
    <citation type="submission" date="2018-10" db="EMBL/GenBank/DDBJ databases">
        <title>Isolation from cow dung.</title>
        <authorList>
            <person name="Ling L."/>
        </authorList>
    </citation>
    <scope>NUCLEOTIDE SEQUENCE [LARGE SCALE GENOMIC DNA]</scope>
    <source>
        <strain evidence="3 4">NEAU-LL90</strain>
    </source>
</reference>
<dbReference type="Pfam" id="PF00293">
    <property type="entry name" value="NUDIX"/>
    <property type="match status" value="1"/>
</dbReference>
<organism evidence="3 4">
    <name type="scientific">Nocardia stercoris</name>
    <dbReference type="NCBI Taxonomy" id="2483361"/>
    <lineage>
        <taxon>Bacteria</taxon>
        <taxon>Bacillati</taxon>
        <taxon>Actinomycetota</taxon>
        <taxon>Actinomycetes</taxon>
        <taxon>Mycobacteriales</taxon>
        <taxon>Nocardiaceae</taxon>
        <taxon>Nocardia</taxon>
    </lineage>
</organism>
<dbReference type="SUPFAM" id="SSF55811">
    <property type="entry name" value="Nudix"/>
    <property type="match status" value="1"/>
</dbReference>
<dbReference type="InterPro" id="IPR000086">
    <property type="entry name" value="NUDIX_hydrolase_dom"/>
</dbReference>
<sequence length="226" mass="24644">MHRNYRRGVAPRGRTGRSSTDRTVRKCFRRLSRLGHDAPDVADTPAADLVRPGSVIAQADRGRVRLRGMGCAVTGFEVSPKLSIEESVLAGLVERAEADDVALRVGVVLESNGAVLLLERDDRLTFRNRLHLPGTILQPGESLVAAVGRGVAEETGLLVVEITRYLGSFDYLSAAGKPVRREHFAARVAEFGPVRLSNYSGYRWVPLAGELPVTSSIRQILDGYRG</sequence>
<protein>
    <submittedName>
        <fullName evidence="3">NUDIX hydrolase</fullName>
    </submittedName>
</protein>
<keyword evidence="3" id="KW-0378">Hydrolase</keyword>
<dbReference type="EMBL" id="RFFH01000003">
    <property type="protein sequence ID" value="RMI33251.1"/>
    <property type="molecule type" value="Genomic_DNA"/>
</dbReference>